<keyword evidence="2" id="KW-1185">Reference proteome</keyword>
<dbReference type="SUPFAM" id="SSF53335">
    <property type="entry name" value="S-adenosyl-L-methionine-dependent methyltransferases"/>
    <property type="match status" value="1"/>
</dbReference>
<dbReference type="InParanoid" id="A0A068UP62"/>
<evidence type="ECO:0000313" key="2">
    <source>
        <dbReference type="Proteomes" id="UP000295252"/>
    </source>
</evidence>
<dbReference type="InterPro" id="IPR029063">
    <property type="entry name" value="SAM-dependent_MTases_sf"/>
</dbReference>
<gene>
    <name evidence="1" type="ORF">GSCOC_T00030811001</name>
</gene>
<dbReference type="GO" id="GO:0009507">
    <property type="term" value="C:chloroplast"/>
    <property type="evidence" value="ECO:0007669"/>
    <property type="project" value="TreeGrafter"/>
</dbReference>
<organism evidence="1 2">
    <name type="scientific">Coffea canephora</name>
    <name type="common">Robusta coffee</name>
    <dbReference type="NCBI Taxonomy" id="49390"/>
    <lineage>
        <taxon>Eukaryota</taxon>
        <taxon>Viridiplantae</taxon>
        <taxon>Streptophyta</taxon>
        <taxon>Embryophyta</taxon>
        <taxon>Tracheophyta</taxon>
        <taxon>Spermatophyta</taxon>
        <taxon>Magnoliopsida</taxon>
        <taxon>eudicotyledons</taxon>
        <taxon>Gunneridae</taxon>
        <taxon>Pentapetalae</taxon>
        <taxon>asterids</taxon>
        <taxon>lamiids</taxon>
        <taxon>Gentianales</taxon>
        <taxon>Rubiaceae</taxon>
        <taxon>Ixoroideae</taxon>
        <taxon>Gardenieae complex</taxon>
        <taxon>Bertiereae - Coffeeae clade</taxon>
        <taxon>Coffeeae</taxon>
        <taxon>Coffea</taxon>
    </lineage>
</organism>
<dbReference type="PANTHER" id="PTHR37217">
    <property type="entry name" value="EXPRESSED PROTEIN"/>
    <property type="match status" value="1"/>
</dbReference>
<dbReference type="STRING" id="49390.A0A068UP62"/>
<dbReference type="PhylomeDB" id="A0A068UP62"/>
<dbReference type="Gramene" id="CDP10181">
    <property type="protein sequence ID" value="CDP10181"/>
    <property type="gene ID" value="GSCOC_T00030811001"/>
</dbReference>
<name>A0A068UP62_COFCA</name>
<sequence length="279" mass="31378">MSSIFSPTSHLRVAPLYHKLGSNLHLQSLCCCFKLCHFLGGRQSSVLCKFPTISPNPKLKFQSTLGGTSPANEGTVSVINFEDLMEKDWSFLEHDDKNSKEQHNQKQDQIISAGEVGETSRVLISIGSEEFVDKVFNSSPCEQLLVVHDSLFILASIKEKYDKVKCWQGELIYLPEKWAPFDVVFLYFLPALPFQLGQILGTLAKHCLPGARVVISHVQGRQMVQEQQKQYPDVVAAELPDKTTLQDVAADNTFELVKFVDEPGFYLAVLKFQTENLVR</sequence>
<dbReference type="FunCoup" id="A0A068UP62">
    <property type="interactions" value="1037"/>
</dbReference>
<dbReference type="PANTHER" id="PTHR37217:SF1">
    <property type="entry name" value="EXPRESSED PROTEIN"/>
    <property type="match status" value="1"/>
</dbReference>
<proteinExistence type="predicted"/>
<dbReference type="Proteomes" id="UP000295252">
    <property type="component" value="Chromosome VIII"/>
</dbReference>
<dbReference type="OMA" id="KHDSVKC"/>
<protein>
    <submittedName>
        <fullName evidence="1">Uncharacterized protein</fullName>
    </submittedName>
</protein>
<dbReference type="OrthoDB" id="276388at2759"/>
<dbReference type="AlphaFoldDB" id="A0A068UP62"/>
<dbReference type="EMBL" id="HG739127">
    <property type="protein sequence ID" value="CDP10181.1"/>
    <property type="molecule type" value="Genomic_DNA"/>
</dbReference>
<evidence type="ECO:0000313" key="1">
    <source>
        <dbReference type="EMBL" id="CDP10181.1"/>
    </source>
</evidence>
<reference evidence="2" key="1">
    <citation type="journal article" date="2014" name="Science">
        <title>The coffee genome provides insight into the convergent evolution of caffeine biosynthesis.</title>
        <authorList>
            <person name="Denoeud F."/>
            <person name="Carretero-Paulet L."/>
            <person name="Dereeper A."/>
            <person name="Droc G."/>
            <person name="Guyot R."/>
            <person name="Pietrella M."/>
            <person name="Zheng C."/>
            <person name="Alberti A."/>
            <person name="Anthony F."/>
            <person name="Aprea G."/>
            <person name="Aury J.M."/>
            <person name="Bento P."/>
            <person name="Bernard M."/>
            <person name="Bocs S."/>
            <person name="Campa C."/>
            <person name="Cenci A."/>
            <person name="Combes M.C."/>
            <person name="Crouzillat D."/>
            <person name="Da Silva C."/>
            <person name="Daddiego L."/>
            <person name="De Bellis F."/>
            <person name="Dussert S."/>
            <person name="Garsmeur O."/>
            <person name="Gayraud T."/>
            <person name="Guignon V."/>
            <person name="Jahn K."/>
            <person name="Jamilloux V."/>
            <person name="Joet T."/>
            <person name="Labadie K."/>
            <person name="Lan T."/>
            <person name="Leclercq J."/>
            <person name="Lepelley M."/>
            <person name="Leroy T."/>
            <person name="Li L.T."/>
            <person name="Librado P."/>
            <person name="Lopez L."/>
            <person name="Munoz A."/>
            <person name="Noel B."/>
            <person name="Pallavicini A."/>
            <person name="Perrotta G."/>
            <person name="Poncet V."/>
            <person name="Pot D."/>
            <person name="Priyono X."/>
            <person name="Rigoreau M."/>
            <person name="Rouard M."/>
            <person name="Rozas J."/>
            <person name="Tranchant-Dubreuil C."/>
            <person name="VanBuren R."/>
            <person name="Zhang Q."/>
            <person name="Andrade A.C."/>
            <person name="Argout X."/>
            <person name="Bertrand B."/>
            <person name="de Kochko A."/>
            <person name="Graziosi G."/>
            <person name="Henry R.J."/>
            <person name="Jayarama X."/>
            <person name="Ming R."/>
            <person name="Nagai C."/>
            <person name="Rounsley S."/>
            <person name="Sankoff D."/>
            <person name="Giuliano G."/>
            <person name="Albert V.A."/>
            <person name="Wincker P."/>
            <person name="Lashermes P."/>
        </authorList>
    </citation>
    <scope>NUCLEOTIDE SEQUENCE [LARGE SCALE GENOMIC DNA]</scope>
    <source>
        <strain evidence="2">cv. DH200-94</strain>
    </source>
</reference>
<accession>A0A068UP62</accession>